<organism evidence="1 2">
    <name type="scientific">Anaerofustis stercorihominis DSM 17244</name>
    <dbReference type="NCBI Taxonomy" id="445971"/>
    <lineage>
        <taxon>Bacteria</taxon>
        <taxon>Bacillati</taxon>
        <taxon>Bacillota</taxon>
        <taxon>Clostridia</taxon>
        <taxon>Eubacteriales</taxon>
        <taxon>Eubacteriaceae</taxon>
        <taxon>Anaerofustis</taxon>
    </lineage>
</organism>
<comment type="caution">
    <text evidence="1">The sequence shown here is derived from an EMBL/GenBank/DDBJ whole genome shotgun (WGS) entry which is preliminary data.</text>
</comment>
<reference evidence="1" key="1">
    <citation type="submission" date="2008-01" db="EMBL/GenBank/DDBJ databases">
        <authorList>
            <person name="Fulton L."/>
            <person name="Clifton S."/>
            <person name="Fulton B."/>
            <person name="Xu J."/>
            <person name="Minx P."/>
            <person name="Pepin K.H."/>
            <person name="Johnson M."/>
            <person name="Thiruvilangam P."/>
            <person name="Bhonagiri V."/>
            <person name="Nash W.E."/>
            <person name="Mardis E.R."/>
            <person name="Wilson R.K."/>
        </authorList>
    </citation>
    <scope>NUCLEOTIDE SEQUENCE [LARGE SCALE GENOMIC DNA]</scope>
    <source>
        <strain evidence="1">DSM 17244</strain>
    </source>
</reference>
<proteinExistence type="predicted"/>
<gene>
    <name evidence="1" type="ORF">ANASTE_00723</name>
</gene>
<evidence type="ECO:0000313" key="1">
    <source>
        <dbReference type="EMBL" id="EDS73008.1"/>
    </source>
</evidence>
<name>B1C7M1_9FIRM</name>
<protein>
    <submittedName>
        <fullName evidence="1">Uncharacterized protein</fullName>
    </submittedName>
</protein>
<dbReference type="Proteomes" id="UP000005178">
    <property type="component" value="Unassembled WGS sequence"/>
</dbReference>
<evidence type="ECO:0000313" key="2">
    <source>
        <dbReference type="Proteomes" id="UP000005178"/>
    </source>
</evidence>
<dbReference type="AlphaFoldDB" id="B1C7M1"/>
<accession>B1C7M1</accession>
<sequence length="276" mass="30392">MAASGRITGKYSNNSDVYISLEWELKSQDKEANKSVIHCELWLRGKDSYRHWNFNSNTKFIIVDGNKKTNTSTSFDTNKNPCKLMQGDFTVKHNSDGSGSFKVSAKHYSGVKLGTATISGKSFNITQIKRISKLNSISISGEYNGIKASYTKYNTKFTDNLVIKCGSFTKTVKGYKSGSLVSFSSSEKESIKKVIGTGKSVTFTCYLQTYSGSTYVGKSNTLSKTGEVTQEVIPKIYIKTGTSSISKIKSIYIKTDTSSIIKVKSVYIKPSGINKV</sequence>
<reference evidence="1" key="2">
    <citation type="submission" date="2013-08" db="EMBL/GenBank/DDBJ databases">
        <title>Draft genome sequence of Anaerofustis stercorihominis (DSM 17244).</title>
        <authorList>
            <person name="Sudarsanam P."/>
            <person name="Ley R."/>
            <person name="Guruge J."/>
            <person name="Turnbaugh P.J."/>
            <person name="Mahowald M."/>
            <person name="Liep D."/>
            <person name="Gordon J."/>
        </authorList>
    </citation>
    <scope>NUCLEOTIDE SEQUENCE</scope>
    <source>
        <strain evidence="1">DSM 17244</strain>
    </source>
</reference>
<keyword evidence="2" id="KW-1185">Reference proteome</keyword>
<dbReference type="HOGENOM" id="CLU_1007012_0_0_9"/>
<dbReference type="OrthoDB" id="9945965at2"/>
<dbReference type="EMBL" id="ABIL02000005">
    <property type="protein sequence ID" value="EDS73008.1"/>
    <property type="molecule type" value="Genomic_DNA"/>
</dbReference>
<dbReference type="GeneID" id="97999621"/>
<dbReference type="RefSeq" id="WP_007049172.1">
    <property type="nucleotide sequence ID" value="NZ_DS560015.1"/>
</dbReference>
<dbReference type="STRING" id="445971.ANASTE_00723"/>